<dbReference type="Proteomes" id="UP000054988">
    <property type="component" value="Unassembled WGS sequence"/>
</dbReference>
<keyword evidence="2" id="KW-0472">Membrane</keyword>
<feature type="region of interest" description="Disordered" evidence="1">
    <location>
        <begin position="256"/>
        <end position="281"/>
    </location>
</feature>
<feature type="transmembrane region" description="Helical" evidence="2">
    <location>
        <begin position="157"/>
        <end position="177"/>
    </location>
</feature>
<dbReference type="PANTHER" id="PTHR40465">
    <property type="entry name" value="CHROMOSOME 1, WHOLE GENOME SHOTGUN SEQUENCE"/>
    <property type="match status" value="1"/>
</dbReference>
<feature type="transmembrane region" description="Helical" evidence="2">
    <location>
        <begin position="47"/>
        <end position="68"/>
    </location>
</feature>
<feature type="transmembrane region" description="Helical" evidence="2">
    <location>
        <begin position="189"/>
        <end position="217"/>
    </location>
</feature>
<dbReference type="AlphaFoldDB" id="A0A0W0FSG2"/>
<evidence type="ECO:0000313" key="5">
    <source>
        <dbReference type="Proteomes" id="UP000054988"/>
    </source>
</evidence>
<comment type="caution">
    <text evidence="4">The sequence shown here is derived from an EMBL/GenBank/DDBJ whole genome shotgun (WGS) entry which is preliminary data.</text>
</comment>
<keyword evidence="2" id="KW-0812">Transmembrane</keyword>
<feature type="transmembrane region" description="Helical" evidence="2">
    <location>
        <begin position="12"/>
        <end position="35"/>
    </location>
</feature>
<evidence type="ECO:0000259" key="3">
    <source>
        <dbReference type="Pfam" id="PF20152"/>
    </source>
</evidence>
<feature type="transmembrane region" description="Helical" evidence="2">
    <location>
        <begin position="80"/>
        <end position="98"/>
    </location>
</feature>
<dbReference type="EMBL" id="LATX01001693">
    <property type="protein sequence ID" value="KTB39271.1"/>
    <property type="molecule type" value="Genomic_DNA"/>
</dbReference>
<accession>A0A0W0FSG2</accession>
<evidence type="ECO:0000313" key="4">
    <source>
        <dbReference type="EMBL" id="KTB39271.1"/>
    </source>
</evidence>
<dbReference type="Pfam" id="PF20152">
    <property type="entry name" value="DUF6534"/>
    <property type="match status" value="1"/>
</dbReference>
<dbReference type="PANTHER" id="PTHR40465:SF1">
    <property type="entry name" value="DUF6534 DOMAIN-CONTAINING PROTEIN"/>
    <property type="match status" value="1"/>
</dbReference>
<proteinExistence type="predicted"/>
<keyword evidence="2" id="KW-1133">Transmembrane helix</keyword>
<reference evidence="4 5" key="1">
    <citation type="submission" date="2015-12" db="EMBL/GenBank/DDBJ databases">
        <title>Draft genome sequence of Moniliophthora roreri, the causal agent of frosty pod rot of cacao.</title>
        <authorList>
            <person name="Aime M.C."/>
            <person name="Diaz-Valderrama J.R."/>
            <person name="Kijpornyongpan T."/>
            <person name="Phillips-Mora W."/>
        </authorList>
    </citation>
    <scope>NUCLEOTIDE SEQUENCE [LARGE SCALE GENOMIC DNA]</scope>
    <source>
        <strain evidence="4 5">MCA 2952</strain>
    </source>
</reference>
<sequence>MSSSQQEDLFGAPFIGAIFYMFLFGVATTQVYLFFRFNSQVYFLNKGAVIVLWIMALLDICFLFHYLFHYLVVNRSDGTMIWSFNAQLTMNFLLMNLAQWRVLHTTAMAGFKCSAKASPGPLRMPVAINFGEPGLLHLYIKPYARWRWVRYSCKRQVLINSIIIDLIISLSLMYGLSKFGNKLGWTDSNFIFIVAYMVNTGALATLFCVSSFIPYLVKSLTGAKENNECITFKIIHTGLYLNSFLAMMNARHYFQRSDSNEPPREPISVIPPTLPTGRRSGNYASSDLRNHFGPSRRDETINEAGLPLFKPAANVHLVQEEFKMLEIKVDTERVRE</sequence>
<protein>
    <recommendedName>
        <fullName evidence="3">DUF6534 domain-containing protein</fullName>
    </recommendedName>
</protein>
<feature type="domain" description="DUF6534" evidence="3">
    <location>
        <begin position="161"/>
        <end position="253"/>
    </location>
</feature>
<gene>
    <name evidence="4" type="ORF">WG66_8163</name>
</gene>
<evidence type="ECO:0000256" key="2">
    <source>
        <dbReference type="SAM" id="Phobius"/>
    </source>
</evidence>
<name>A0A0W0FSG2_MONRR</name>
<evidence type="ECO:0000256" key="1">
    <source>
        <dbReference type="SAM" id="MobiDB-lite"/>
    </source>
</evidence>
<organism evidence="4 5">
    <name type="scientific">Moniliophthora roreri</name>
    <name type="common">Frosty pod rot fungus</name>
    <name type="synonym">Monilia roreri</name>
    <dbReference type="NCBI Taxonomy" id="221103"/>
    <lineage>
        <taxon>Eukaryota</taxon>
        <taxon>Fungi</taxon>
        <taxon>Dikarya</taxon>
        <taxon>Basidiomycota</taxon>
        <taxon>Agaricomycotina</taxon>
        <taxon>Agaricomycetes</taxon>
        <taxon>Agaricomycetidae</taxon>
        <taxon>Agaricales</taxon>
        <taxon>Marasmiineae</taxon>
        <taxon>Marasmiaceae</taxon>
        <taxon>Moniliophthora</taxon>
    </lineage>
</organism>
<dbReference type="InterPro" id="IPR045339">
    <property type="entry name" value="DUF6534"/>
</dbReference>